<keyword evidence="7 13" id="KW-0862">Zinc</keyword>
<dbReference type="Gene3D" id="3.40.50.800">
    <property type="entry name" value="Anticodon-binding domain"/>
    <property type="match status" value="1"/>
</dbReference>
<keyword evidence="8 13" id="KW-0067">ATP-binding</keyword>
<dbReference type="GO" id="GO:0005737">
    <property type="term" value="C:cytoplasm"/>
    <property type="evidence" value="ECO:0007669"/>
    <property type="project" value="UniProtKB-SubCell"/>
</dbReference>
<evidence type="ECO:0000256" key="7">
    <source>
        <dbReference type="ARBA" id="ARBA00022833"/>
    </source>
</evidence>
<dbReference type="InterPro" id="IPR002320">
    <property type="entry name" value="Thr-tRNA-ligase_IIa"/>
</dbReference>
<evidence type="ECO:0000313" key="16">
    <source>
        <dbReference type="EMBL" id="KZE39839.1"/>
    </source>
</evidence>
<sequence length="645" mass="74286">MAEQIKLTFPDGAVKEFAAGTTTEDVAQSISPGLRKKALAGKLDGQLIDFRTPIAEDGDIEIITPDSPEALEILRHSTAHLLAQAVKRLFKDVKLGIGPVIESGFYYDFDSPEPIRAEDFPAIEKEMKKIINENLEIVRKEVTRDEAREIYEEIGDEYKLELLDAIPEDEKVSIYYQGEFFDLCRGVHVPSTGKLKEFKLLSTAGAYWRGDSDNKMLQRIYGTAFFKKEDLEEHLRLLEEARERDHRKIGKELDLFMTNQLVGQGLPMWLPKGATIRRLVERYIVDKEEKLGYDHVYTPVMANVELYKTSGHWQHYQDDMFPPMQADNEELVLRPMNCPHHMMIYKNGIHSYRDLPIRIAELGLMHRYEMSGALSGLQRVRGMTLNDAHIFVRPDQIKDEFKRVVELVMDVYKDFNLNDYSFRLSYRDPADTEKYFDDDEMWEKAQSMLKEAMDDLGLDYYEAEGEAAFYGPKLDVQVKTAIGKEETLSTVQLDFLLPERFDLNYIGSDGKQHRPVVIHRGVVSTMERFVAFLIEEYKGAFPTWLAPVQVEIIPVSPEVHHDYAEKVREALQAQGLRVDVDSRDEKLGYKIREAQTQKIPYMLVLGDKEAESGEVNVRKYGEQKSESIPLNDFIAKLREEVDGKK</sequence>
<dbReference type="OrthoDB" id="9802304at2"/>
<evidence type="ECO:0000256" key="8">
    <source>
        <dbReference type="ARBA" id="ARBA00022840"/>
    </source>
</evidence>
<evidence type="ECO:0000256" key="2">
    <source>
        <dbReference type="ARBA" id="ARBA00022490"/>
    </source>
</evidence>
<keyword evidence="2 13" id="KW-0963">Cytoplasm</keyword>
<dbReference type="InterPro" id="IPR006195">
    <property type="entry name" value="aa-tRNA-synth_II"/>
</dbReference>
<feature type="binding site" evidence="13">
    <location>
        <position position="389"/>
    </location>
    <ligand>
        <name>Zn(2+)</name>
        <dbReference type="ChEBI" id="CHEBI:29105"/>
        <note>catalytic</note>
    </ligand>
</feature>
<comment type="subcellular location">
    <subcellularLocation>
        <location evidence="13">Cytoplasm</location>
    </subcellularLocation>
</comment>
<dbReference type="PRINTS" id="PR01047">
    <property type="entry name" value="TRNASYNTHTHR"/>
</dbReference>
<dbReference type="InterPro" id="IPR012947">
    <property type="entry name" value="tRNA_SAD"/>
</dbReference>
<keyword evidence="3 13" id="KW-0820">tRNA-binding</keyword>
<dbReference type="Gene3D" id="3.30.54.20">
    <property type="match status" value="1"/>
</dbReference>
<dbReference type="Gene3D" id="3.30.930.10">
    <property type="entry name" value="Bira Bifunctional Protein, Domain 2"/>
    <property type="match status" value="1"/>
</dbReference>
<dbReference type="EC" id="6.1.1.3" evidence="13"/>
<keyword evidence="11 13" id="KW-0030">Aminoacyl-tRNA synthetase</keyword>
<organism evidence="16 17">
    <name type="scientific">Bhargavaea cecembensis</name>
    <dbReference type="NCBI Taxonomy" id="394098"/>
    <lineage>
        <taxon>Bacteria</taxon>
        <taxon>Bacillati</taxon>
        <taxon>Bacillota</taxon>
        <taxon>Bacilli</taxon>
        <taxon>Bacillales</taxon>
        <taxon>Caryophanaceae</taxon>
        <taxon>Bhargavaea</taxon>
    </lineage>
</organism>
<feature type="binding site" evidence="13">
    <location>
        <position position="519"/>
    </location>
    <ligand>
        <name>Zn(2+)</name>
        <dbReference type="ChEBI" id="CHEBI:29105"/>
        <note>catalytic</note>
    </ligand>
</feature>
<dbReference type="InterPro" id="IPR012676">
    <property type="entry name" value="TGS-like"/>
</dbReference>
<dbReference type="SUPFAM" id="SSF55186">
    <property type="entry name" value="ThrRS/AlaRS common domain"/>
    <property type="match status" value="1"/>
</dbReference>
<dbReference type="Pfam" id="PF02824">
    <property type="entry name" value="TGS"/>
    <property type="match status" value="1"/>
</dbReference>
<dbReference type="GO" id="GO:0046872">
    <property type="term" value="F:metal ion binding"/>
    <property type="evidence" value="ECO:0007669"/>
    <property type="project" value="UniProtKB-KW"/>
</dbReference>
<keyword evidence="5 13" id="KW-0479">Metal-binding</keyword>
<dbReference type="InterPro" id="IPR036621">
    <property type="entry name" value="Anticodon-bd_dom_sf"/>
</dbReference>
<dbReference type="GO" id="GO:0005524">
    <property type="term" value="F:ATP binding"/>
    <property type="evidence" value="ECO:0007669"/>
    <property type="project" value="UniProtKB-UniRule"/>
</dbReference>
<feature type="domain" description="Aminoacyl-transfer RNA synthetases class-II family profile" evidence="14">
    <location>
        <begin position="245"/>
        <end position="542"/>
    </location>
</feature>
<dbReference type="CDD" id="cd00771">
    <property type="entry name" value="ThrRS_core"/>
    <property type="match status" value="1"/>
</dbReference>
<dbReference type="PANTHER" id="PTHR11451:SF56">
    <property type="entry name" value="THREONINE--TRNA LIGASE 1"/>
    <property type="match status" value="1"/>
</dbReference>
<dbReference type="FunFam" id="3.40.50.800:FF:000001">
    <property type="entry name" value="Threonine--tRNA ligase"/>
    <property type="match status" value="1"/>
</dbReference>
<dbReference type="GO" id="GO:0016740">
    <property type="term" value="F:transferase activity"/>
    <property type="evidence" value="ECO:0007669"/>
    <property type="project" value="UniProtKB-ARBA"/>
</dbReference>
<dbReference type="InterPro" id="IPR002314">
    <property type="entry name" value="aa-tRNA-synt_IIb"/>
</dbReference>
<keyword evidence="10 13" id="KW-0648">Protein biosynthesis</keyword>
<evidence type="ECO:0000256" key="11">
    <source>
        <dbReference type="ARBA" id="ARBA00023146"/>
    </source>
</evidence>
<keyword evidence="9 13" id="KW-0694">RNA-binding</keyword>
<dbReference type="InterPro" id="IPR045864">
    <property type="entry name" value="aa-tRNA-synth_II/BPL/LPL"/>
</dbReference>
<dbReference type="Gene3D" id="3.30.980.10">
    <property type="entry name" value="Threonyl-trna Synthetase, Chain A, domain 2"/>
    <property type="match status" value="1"/>
</dbReference>
<dbReference type="RefSeq" id="WP_063177846.1">
    <property type="nucleotide sequence ID" value="NZ_LQNT01000001.1"/>
</dbReference>
<dbReference type="Pfam" id="PF03129">
    <property type="entry name" value="HGTP_anticodon"/>
    <property type="match status" value="1"/>
</dbReference>
<evidence type="ECO:0000256" key="9">
    <source>
        <dbReference type="ARBA" id="ARBA00022884"/>
    </source>
</evidence>
<evidence type="ECO:0000256" key="1">
    <source>
        <dbReference type="ARBA" id="ARBA00008226"/>
    </source>
</evidence>
<dbReference type="CDD" id="cd01667">
    <property type="entry name" value="TGS_ThrRS"/>
    <property type="match status" value="1"/>
</dbReference>
<dbReference type="SUPFAM" id="SSF55681">
    <property type="entry name" value="Class II aaRS and biotin synthetases"/>
    <property type="match status" value="1"/>
</dbReference>
<dbReference type="FunFam" id="3.30.930.10:FF:000002">
    <property type="entry name" value="Threonine--tRNA ligase"/>
    <property type="match status" value="1"/>
</dbReference>
<dbReference type="HAMAP" id="MF_00184">
    <property type="entry name" value="Thr_tRNA_synth"/>
    <property type="match status" value="1"/>
</dbReference>
<dbReference type="NCBIfam" id="TIGR00418">
    <property type="entry name" value="thrS"/>
    <property type="match status" value="1"/>
</dbReference>
<dbReference type="PROSITE" id="PS50862">
    <property type="entry name" value="AA_TRNA_LIGASE_II"/>
    <property type="match status" value="1"/>
</dbReference>
<dbReference type="SMART" id="SM00863">
    <property type="entry name" value="tRNA_SAD"/>
    <property type="match status" value="1"/>
</dbReference>
<dbReference type="SUPFAM" id="SSF52954">
    <property type="entry name" value="Class II aaRS ABD-related"/>
    <property type="match status" value="1"/>
</dbReference>
<proteinExistence type="inferred from homology"/>
<keyword evidence="6 13" id="KW-0547">Nucleotide-binding</keyword>
<dbReference type="CDD" id="cd00860">
    <property type="entry name" value="ThrRS_anticodon"/>
    <property type="match status" value="1"/>
</dbReference>
<dbReference type="PANTHER" id="PTHR11451">
    <property type="entry name" value="THREONINE-TRNA LIGASE"/>
    <property type="match status" value="1"/>
</dbReference>
<comment type="cofactor">
    <cofactor evidence="13">
        <name>Zn(2+)</name>
        <dbReference type="ChEBI" id="CHEBI:29105"/>
    </cofactor>
    <text evidence="13">Binds 1 zinc ion per subunit.</text>
</comment>
<dbReference type="GO" id="GO:0000049">
    <property type="term" value="F:tRNA binding"/>
    <property type="evidence" value="ECO:0007669"/>
    <property type="project" value="UniProtKB-KW"/>
</dbReference>
<comment type="caution">
    <text evidence="13">Lacks conserved residue(s) required for the propagation of feature annotation.</text>
</comment>
<dbReference type="FunFam" id="3.30.54.20:FF:000002">
    <property type="entry name" value="Threonine--tRNA ligase"/>
    <property type="match status" value="1"/>
</dbReference>
<evidence type="ECO:0000259" key="14">
    <source>
        <dbReference type="PROSITE" id="PS50862"/>
    </source>
</evidence>
<accession>A0A165HG64</accession>
<dbReference type="InterPro" id="IPR004095">
    <property type="entry name" value="TGS"/>
</dbReference>
<dbReference type="EMBL" id="LQNT01000001">
    <property type="protein sequence ID" value="KZE39839.1"/>
    <property type="molecule type" value="Genomic_DNA"/>
</dbReference>
<evidence type="ECO:0000256" key="3">
    <source>
        <dbReference type="ARBA" id="ARBA00022555"/>
    </source>
</evidence>
<evidence type="ECO:0000256" key="6">
    <source>
        <dbReference type="ARBA" id="ARBA00022741"/>
    </source>
</evidence>
<dbReference type="SUPFAM" id="SSF81271">
    <property type="entry name" value="TGS-like"/>
    <property type="match status" value="1"/>
</dbReference>
<evidence type="ECO:0000256" key="13">
    <source>
        <dbReference type="HAMAP-Rule" id="MF_00184"/>
    </source>
</evidence>
<protein>
    <recommendedName>
        <fullName evidence="13">Threonine--tRNA ligase</fullName>
        <ecNumber evidence="13">6.1.1.3</ecNumber>
    </recommendedName>
    <alternativeName>
        <fullName evidence="13">Threonyl-tRNA synthetase</fullName>
        <shortName evidence="13">ThrRS</shortName>
    </alternativeName>
</protein>
<comment type="similarity">
    <text evidence="1 13">Belongs to the class-II aminoacyl-tRNA synthetase family.</text>
</comment>
<dbReference type="Gene3D" id="3.10.20.30">
    <property type="match status" value="1"/>
</dbReference>
<dbReference type="InterPro" id="IPR012675">
    <property type="entry name" value="Beta-grasp_dom_sf"/>
</dbReference>
<dbReference type="InterPro" id="IPR033728">
    <property type="entry name" value="ThrRS_core"/>
</dbReference>
<keyword evidence="4 13" id="KW-0436">Ligase</keyword>
<dbReference type="InterPro" id="IPR018163">
    <property type="entry name" value="Thr/Ala-tRNA-synth_IIc_edit"/>
</dbReference>
<dbReference type="InterPro" id="IPR004154">
    <property type="entry name" value="Anticodon-bd"/>
</dbReference>
<dbReference type="InterPro" id="IPR047246">
    <property type="entry name" value="ThrRS_anticodon"/>
</dbReference>
<dbReference type="GO" id="GO:0006435">
    <property type="term" value="P:threonyl-tRNA aminoacylation"/>
    <property type="evidence" value="ECO:0007669"/>
    <property type="project" value="UniProtKB-UniRule"/>
</dbReference>
<evidence type="ECO:0000256" key="10">
    <source>
        <dbReference type="ARBA" id="ARBA00022917"/>
    </source>
</evidence>
<feature type="domain" description="TGS" evidence="15">
    <location>
        <begin position="1"/>
        <end position="64"/>
    </location>
</feature>
<evidence type="ECO:0000256" key="5">
    <source>
        <dbReference type="ARBA" id="ARBA00022723"/>
    </source>
</evidence>
<dbReference type="Pfam" id="PF07973">
    <property type="entry name" value="tRNA_SAD"/>
    <property type="match status" value="1"/>
</dbReference>
<evidence type="ECO:0000313" key="17">
    <source>
        <dbReference type="Proteomes" id="UP000076490"/>
    </source>
</evidence>
<dbReference type="Proteomes" id="UP000076490">
    <property type="component" value="Unassembled WGS sequence"/>
</dbReference>
<comment type="subunit">
    <text evidence="13">Homodimer.</text>
</comment>
<comment type="catalytic activity">
    <reaction evidence="12 13">
        <text>tRNA(Thr) + L-threonine + ATP = L-threonyl-tRNA(Thr) + AMP + diphosphate + H(+)</text>
        <dbReference type="Rhea" id="RHEA:24624"/>
        <dbReference type="Rhea" id="RHEA-COMP:9670"/>
        <dbReference type="Rhea" id="RHEA-COMP:9704"/>
        <dbReference type="ChEBI" id="CHEBI:15378"/>
        <dbReference type="ChEBI" id="CHEBI:30616"/>
        <dbReference type="ChEBI" id="CHEBI:33019"/>
        <dbReference type="ChEBI" id="CHEBI:57926"/>
        <dbReference type="ChEBI" id="CHEBI:78442"/>
        <dbReference type="ChEBI" id="CHEBI:78534"/>
        <dbReference type="ChEBI" id="CHEBI:456215"/>
        <dbReference type="EC" id="6.1.1.3"/>
    </reaction>
</comment>
<dbReference type="GO" id="GO:0004829">
    <property type="term" value="F:threonine-tRNA ligase activity"/>
    <property type="evidence" value="ECO:0007669"/>
    <property type="project" value="UniProtKB-UniRule"/>
</dbReference>
<gene>
    <name evidence="13" type="primary">thrS</name>
    <name evidence="16" type="ORF">AV656_00665</name>
</gene>
<dbReference type="FunFam" id="3.30.980.10:FF:000005">
    <property type="entry name" value="Threonyl-tRNA synthetase, mitochondrial"/>
    <property type="match status" value="1"/>
</dbReference>
<dbReference type="GO" id="GO:0140096">
    <property type="term" value="F:catalytic activity, acting on a protein"/>
    <property type="evidence" value="ECO:0007669"/>
    <property type="project" value="UniProtKB-ARBA"/>
</dbReference>
<evidence type="ECO:0000259" key="15">
    <source>
        <dbReference type="PROSITE" id="PS51880"/>
    </source>
</evidence>
<evidence type="ECO:0000256" key="12">
    <source>
        <dbReference type="ARBA" id="ARBA00049515"/>
    </source>
</evidence>
<dbReference type="AlphaFoldDB" id="A0A165HG64"/>
<reference evidence="16 17" key="1">
    <citation type="submission" date="2016-01" db="EMBL/GenBank/DDBJ databases">
        <title>Whole genome sequencing of Bhargavaea cecembensis T14.</title>
        <authorList>
            <person name="Hong K.W."/>
        </authorList>
    </citation>
    <scope>NUCLEOTIDE SEQUENCE [LARGE SCALE GENOMIC DNA]</scope>
    <source>
        <strain evidence="16 17">T14</strain>
    </source>
</reference>
<feature type="binding site" evidence="13">
    <location>
        <position position="338"/>
    </location>
    <ligand>
        <name>Zn(2+)</name>
        <dbReference type="ChEBI" id="CHEBI:29105"/>
        <note>catalytic</note>
    </ligand>
</feature>
<evidence type="ECO:0000256" key="4">
    <source>
        <dbReference type="ARBA" id="ARBA00022598"/>
    </source>
</evidence>
<dbReference type="FunFam" id="3.10.20.30:FF:000005">
    <property type="entry name" value="Threonine--tRNA ligase"/>
    <property type="match status" value="1"/>
</dbReference>
<comment type="caution">
    <text evidence="16">The sequence shown here is derived from an EMBL/GenBank/DDBJ whole genome shotgun (WGS) entry which is preliminary data.</text>
</comment>
<name>A0A165HG64_9BACL</name>
<dbReference type="PROSITE" id="PS51880">
    <property type="entry name" value="TGS"/>
    <property type="match status" value="1"/>
</dbReference>
<dbReference type="Pfam" id="PF00587">
    <property type="entry name" value="tRNA-synt_2b"/>
    <property type="match status" value="1"/>
</dbReference>